<evidence type="ECO:0000256" key="1">
    <source>
        <dbReference type="SAM" id="Phobius"/>
    </source>
</evidence>
<comment type="caution">
    <text evidence="2">The sequence shown here is derived from an EMBL/GenBank/DDBJ whole genome shotgun (WGS) entry which is preliminary data.</text>
</comment>
<keyword evidence="1" id="KW-0812">Transmembrane</keyword>
<accession>A0A5J4RXK0</accession>
<protein>
    <submittedName>
        <fullName evidence="2">Uncharacterized protein</fullName>
    </submittedName>
</protein>
<organism evidence="2">
    <name type="scientific">termite gut metagenome</name>
    <dbReference type="NCBI Taxonomy" id="433724"/>
    <lineage>
        <taxon>unclassified sequences</taxon>
        <taxon>metagenomes</taxon>
        <taxon>organismal metagenomes</taxon>
    </lineage>
</organism>
<feature type="transmembrane region" description="Helical" evidence="1">
    <location>
        <begin position="12"/>
        <end position="33"/>
    </location>
</feature>
<keyword evidence="1" id="KW-0472">Membrane</keyword>
<keyword evidence="1" id="KW-1133">Transmembrane helix</keyword>
<sequence>MYLISFGISRFTFFLSIFIFTTKIAVFILIFCLPKNNLIKYPQSLYITTLQLYPRFLKYGKNIPYLPVGCIKFSKKIL</sequence>
<gene>
    <name evidence="2" type="ORF">EZS27_014124</name>
</gene>
<dbReference type="EMBL" id="SNRY01000668">
    <property type="protein sequence ID" value="KAA6337820.1"/>
    <property type="molecule type" value="Genomic_DNA"/>
</dbReference>
<proteinExistence type="predicted"/>
<evidence type="ECO:0000313" key="2">
    <source>
        <dbReference type="EMBL" id="KAA6337820.1"/>
    </source>
</evidence>
<dbReference type="AlphaFoldDB" id="A0A5J4RXK0"/>
<reference evidence="2" key="1">
    <citation type="submission" date="2019-03" db="EMBL/GenBank/DDBJ databases">
        <title>Single cell metagenomics reveals metabolic interactions within the superorganism composed of flagellate Streblomastix strix and complex community of Bacteroidetes bacteria on its surface.</title>
        <authorList>
            <person name="Treitli S.C."/>
            <person name="Kolisko M."/>
            <person name="Husnik F."/>
            <person name="Keeling P."/>
            <person name="Hampl V."/>
        </authorList>
    </citation>
    <scope>NUCLEOTIDE SEQUENCE</scope>
    <source>
        <strain evidence="2">STM</strain>
    </source>
</reference>
<name>A0A5J4RXK0_9ZZZZ</name>